<dbReference type="eggNOG" id="COG3118">
    <property type="taxonomic scope" value="Bacteria"/>
</dbReference>
<dbReference type="HOGENOM" id="CLU_090389_10_3_11"/>
<dbReference type="PANTHER" id="PTHR45663:SF11">
    <property type="entry name" value="GEO12009P1"/>
    <property type="match status" value="1"/>
</dbReference>
<evidence type="ECO:0000259" key="10">
    <source>
        <dbReference type="PROSITE" id="PS51352"/>
    </source>
</evidence>
<dbReference type="PRINTS" id="PR00421">
    <property type="entry name" value="THIOREDOXIN"/>
</dbReference>
<dbReference type="GeneID" id="78513112"/>
<dbReference type="GO" id="GO:0045454">
    <property type="term" value="P:cell redox homeostasis"/>
    <property type="evidence" value="ECO:0007669"/>
    <property type="project" value="TreeGrafter"/>
</dbReference>
<keyword evidence="4 9" id="KW-1015">Disulfide bond</keyword>
<evidence type="ECO:0000313" key="11">
    <source>
        <dbReference type="EMBL" id="ADK68823.1"/>
    </source>
</evidence>
<reference evidence="11 12" key="1">
    <citation type="journal article" date="2010" name="Stand. Genomic Sci.">
        <title>Complete genome sequence of Olsenella uli type strain (VPI D76D-27C).</title>
        <authorList>
            <person name="Goker M."/>
            <person name="Held B."/>
            <person name="Lucas S."/>
            <person name="Nolan M."/>
            <person name="Yasawong M."/>
            <person name="Glavina Del Rio T."/>
            <person name="Tice H."/>
            <person name="Cheng J.F."/>
            <person name="Bruce D."/>
            <person name="Detter J.C."/>
            <person name="Tapia R."/>
            <person name="Han C."/>
            <person name="Goodwin L."/>
            <person name="Pitluck S."/>
            <person name="Liolios K."/>
            <person name="Ivanova N."/>
            <person name="Mavromatis K."/>
            <person name="Mikhailova N."/>
            <person name="Pati A."/>
            <person name="Chen A."/>
            <person name="Palaniappan K."/>
            <person name="Land M."/>
            <person name="Hauser L."/>
            <person name="Chang Y.J."/>
            <person name="Jeffries C.D."/>
            <person name="Rohde M."/>
            <person name="Sikorski J."/>
            <person name="Pukall R."/>
            <person name="Woyke T."/>
            <person name="Bristow J."/>
            <person name="Eisen J.A."/>
            <person name="Markowitz V."/>
            <person name="Hugenholtz P."/>
            <person name="Kyrpides N.C."/>
            <person name="Klenk H.P."/>
            <person name="Lapidus A."/>
        </authorList>
    </citation>
    <scope>NUCLEOTIDE SEQUENCE [LARGE SCALE GENOMIC DNA]</scope>
    <source>
        <strain evidence="12">ATCC 49627 / DSM 7084 / CIP 109912 / JCM 12494 / NCIMB 702895 / VPI D76D-27C</strain>
    </source>
</reference>
<dbReference type="InterPro" id="IPR017937">
    <property type="entry name" value="Thioredoxin_CS"/>
</dbReference>
<dbReference type="PANTHER" id="PTHR45663">
    <property type="entry name" value="GEO12009P1"/>
    <property type="match status" value="1"/>
</dbReference>
<organism evidence="11 12">
    <name type="scientific">Olsenella uli (strain ATCC 49627 / DSM 7084 / CCUG 31166 / CIP 109912 / JCM 12494 / LMG 11480 / NCIMB 702895 / VPI D76D-27C)</name>
    <name type="common">Lactobacillus uli</name>
    <dbReference type="NCBI Taxonomy" id="633147"/>
    <lineage>
        <taxon>Bacteria</taxon>
        <taxon>Bacillati</taxon>
        <taxon>Actinomycetota</taxon>
        <taxon>Coriobacteriia</taxon>
        <taxon>Coriobacteriales</taxon>
        <taxon>Atopobiaceae</taxon>
        <taxon>Olsenella</taxon>
    </lineage>
</organism>
<dbReference type="OrthoDB" id="9790390at2"/>
<feature type="active site" description="Nucleophile" evidence="8">
    <location>
        <position position="33"/>
    </location>
</feature>
<accession>E1QXH0</accession>
<evidence type="ECO:0000256" key="3">
    <source>
        <dbReference type="ARBA" id="ARBA00022982"/>
    </source>
</evidence>
<dbReference type="EMBL" id="CP002106">
    <property type="protein sequence ID" value="ADK68823.1"/>
    <property type="molecule type" value="Genomic_DNA"/>
</dbReference>
<dbReference type="PATRIC" id="fig|633147.7.peg.1442"/>
<keyword evidence="2" id="KW-0813">Transport</keyword>
<sequence>MANAITTAEFDSVLANADKPVLVDFWASWCGPCRALGPVVEQVADEMSDQLALYKCNVDDEGDLAQRFQIVSIPTMILFKGGKPVHTMVGNMPKAELVKELQANL</sequence>
<dbReference type="FunFam" id="3.40.30.10:FF:000001">
    <property type="entry name" value="Thioredoxin"/>
    <property type="match status" value="1"/>
</dbReference>
<evidence type="ECO:0000256" key="5">
    <source>
        <dbReference type="ARBA" id="ARBA00023284"/>
    </source>
</evidence>
<keyword evidence="5 9" id="KW-0676">Redox-active center</keyword>
<dbReference type="Gene3D" id="3.40.30.10">
    <property type="entry name" value="Glutaredoxin"/>
    <property type="match status" value="1"/>
</dbReference>
<feature type="site" description="Deprotonates C-terminal active site Cys" evidence="8">
    <location>
        <position position="24"/>
    </location>
</feature>
<dbReference type="PIRSF" id="PIRSF000077">
    <property type="entry name" value="Thioredoxin"/>
    <property type="match status" value="1"/>
</dbReference>
<evidence type="ECO:0000256" key="2">
    <source>
        <dbReference type="ARBA" id="ARBA00022448"/>
    </source>
</evidence>
<dbReference type="AlphaFoldDB" id="E1QXH0"/>
<dbReference type="PROSITE" id="PS00194">
    <property type="entry name" value="THIOREDOXIN_1"/>
    <property type="match status" value="1"/>
</dbReference>
<dbReference type="Pfam" id="PF00085">
    <property type="entry name" value="Thioredoxin"/>
    <property type="match status" value="1"/>
</dbReference>
<feature type="domain" description="Thioredoxin" evidence="10">
    <location>
        <begin position="1"/>
        <end position="105"/>
    </location>
</feature>
<dbReference type="InterPro" id="IPR036249">
    <property type="entry name" value="Thioredoxin-like_sf"/>
</dbReference>
<protein>
    <recommendedName>
        <fullName evidence="6 7">Thioredoxin</fullName>
    </recommendedName>
</protein>
<dbReference type="GO" id="GO:0005829">
    <property type="term" value="C:cytosol"/>
    <property type="evidence" value="ECO:0007669"/>
    <property type="project" value="TreeGrafter"/>
</dbReference>
<feature type="disulfide bond" description="Redox-active" evidence="9">
    <location>
        <begin position="30"/>
        <end position="33"/>
    </location>
</feature>
<evidence type="ECO:0000256" key="1">
    <source>
        <dbReference type="ARBA" id="ARBA00008987"/>
    </source>
</evidence>
<evidence type="ECO:0000256" key="4">
    <source>
        <dbReference type="ARBA" id="ARBA00023157"/>
    </source>
</evidence>
<dbReference type="CDD" id="cd02947">
    <property type="entry name" value="TRX_family"/>
    <property type="match status" value="1"/>
</dbReference>
<gene>
    <name evidence="11" type="ordered locus">Olsu_1735</name>
</gene>
<comment type="similarity">
    <text evidence="1 7">Belongs to the thioredoxin family.</text>
</comment>
<dbReference type="GO" id="GO:0015035">
    <property type="term" value="F:protein-disulfide reductase activity"/>
    <property type="evidence" value="ECO:0007669"/>
    <property type="project" value="UniProtKB-UniRule"/>
</dbReference>
<dbReference type="Proteomes" id="UP000000333">
    <property type="component" value="Chromosome"/>
</dbReference>
<keyword evidence="12" id="KW-1185">Reference proteome</keyword>
<evidence type="ECO:0000313" key="12">
    <source>
        <dbReference type="Proteomes" id="UP000000333"/>
    </source>
</evidence>
<feature type="active site" description="Nucleophile" evidence="8">
    <location>
        <position position="30"/>
    </location>
</feature>
<dbReference type="PROSITE" id="PS51352">
    <property type="entry name" value="THIOREDOXIN_2"/>
    <property type="match status" value="1"/>
</dbReference>
<dbReference type="KEGG" id="ols:Olsu_1735"/>
<evidence type="ECO:0000256" key="7">
    <source>
        <dbReference type="PIRNR" id="PIRNR000077"/>
    </source>
</evidence>
<dbReference type="InterPro" id="IPR013766">
    <property type="entry name" value="Thioredoxin_domain"/>
</dbReference>
<keyword evidence="3" id="KW-0249">Electron transport</keyword>
<proteinExistence type="inferred from homology"/>
<dbReference type="SUPFAM" id="SSF52833">
    <property type="entry name" value="Thioredoxin-like"/>
    <property type="match status" value="1"/>
</dbReference>
<dbReference type="InterPro" id="IPR005746">
    <property type="entry name" value="Thioredoxin"/>
</dbReference>
<feature type="site" description="Contributes to redox potential value" evidence="8">
    <location>
        <position position="32"/>
    </location>
</feature>
<dbReference type="STRING" id="633147.Olsu_1735"/>
<evidence type="ECO:0000256" key="6">
    <source>
        <dbReference type="NCBIfam" id="TIGR01068"/>
    </source>
</evidence>
<dbReference type="RefSeq" id="WP_013252574.1">
    <property type="nucleotide sequence ID" value="NC_014363.1"/>
</dbReference>
<evidence type="ECO:0000256" key="8">
    <source>
        <dbReference type="PIRSR" id="PIRSR000077-1"/>
    </source>
</evidence>
<dbReference type="NCBIfam" id="TIGR01068">
    <property type="entry name" value="thioredoxin"/>
    <property type="match status" value="1"/>
</dbReference>
<evidence type="ECO:0000256" key="9">
    <source>
        <dbReference type="PIRSR" id="PIRSR000077-4"/>
    </source>
</evidence>
<feature type="site" description="Contributes to redox potential value" evidence="8">
    <location>
        <position position="31"/>
    </location>
</feature>
<name>E1QXH0_OLSUV</name>